<sequence length="48" mass="5135">MRPGTWIVDSEEAEAYYNGLDEKTDDWVEVPACGFAIEGIGAVTGITG</sequence>
<protein>
    <submittedName>
        <fullName evidence="1">Uncharacterized protein</fullName>
    </submittedName>
</protein>
<reference evidence="1" key="1">
    <citation type="submission" date="2022-06" db="EMBL/GenBank/DDBJ databases">
        <title>Complete genome sequences of two strains of the flax pathogen Septoria linicola.</title>
        <authorList>
            <person name="Lapalu N."/>
            <person name="Simon A."/>
            <person name="Demenou B."/>
            <person name="Paumier D."/>
            <person name="Guillot M.-P."/>
            <person name="Gout L."/>
            <person name="Valade R."/>
        </authorList>
    </citation>
    <scope>NUCLEOTIDE SEQUENCE</scope>
    <source>
        <strain evidence="1">SE15195</strain>
    </source>
</reference>
<dbReference type="EMBL" id="CP099419">
    <property type="protein sequence ID" value="USW50459.1"/>
    <property type="molecule type" value="Genomic_DNA"/>
</dbReference>
<dbReference type="AlphaFoldDB" id="A0A9Q9EHW7"/>
<dbReference type="Proteomes" id="UP001056384">
    <property type="component" value="Chromosome 2"/>
</dbReference>
<evidence type="ECO:0000313" key="2">
    <source>
        <dbReference type="Proteomes" id="UP001056384"/>
    </source>
</evidence>
<name>A0A9Q9EHW7_9PEZI</name>
<proteinExistence type="predicted"/>
<evidence type="ECO:0000313" key="1">
    <source>
        <dbReference type="EMBL" id="USW50459.1"/>
    </source>
</evidence>
<organism evidence="1 2">
    <name type="scientific">Septoria linicola</name>
    <dbReference type="NCBI Taxonomy" id="215465"/>
    <lineage>
        <taxon>Eukaryota</taxon>
        <taxon>Fungi</taxon>
        <taxon>Dikarya</taxon>
        <taxon>Ascomycota</taxon>
        <taxon>Pezizomycotina</taxon>
        <taxon>Dothideomycetes</taxon>
        <taxon>Dothideomycetidae</taxon>
        <taxon>Mycosphaerellales</taxon>
        <taxon>Mycosphaerellaceae</taxon>
        <taxon>Septoria</taxon>
    </lineage>
</organism>
<accession>A0A9Q9EHW7</accession>
<keyword evidence="2" id="KW-1185">Reference proteome</keyword>
<gene>
    <name evidence="1" type="ORF">Slin15195_G037780</name>
</gene>